<feature type="domain" description="ABC transmembrane type-1" evidence="9">
    <location>
        <begin position="1"/>
        <end position="150"/>
    </location>
</feature>
<dbReference type="InterPro" id="IPR000515">
    <property type="entry name" value="MetI-like"/>
</dbReference>
<keyword evidence="3 8" id="KW-0813">Transport</keyword>
<dbReference type="PROSITE" id="PS50928">
    <property type="entry name" value="ABC_TM1"/>
    <property type="match status" value="1"/>
</dbReference>
<comment type="caution">
    <text evidence="10">The sequence shown here is derived from an EMBL/GenBank/DDBJ whole genome shotgun (WGS) entry which is preliminary data.</text>
</comment>
<dbReference type="PANTHER" id="PTHR43848:SF2">
    <property type="entry name" value="PUTRESCINE TRANSPORT SYSTEM PERMEASE PROTEIN POTI"/>
    <property type="match status" value="1"/>
</dbReference>
<keyword evidence="5 8" id="KW-0812">Transmembrane</keyword>
<gene>
    <name evidence="10" type="ORF">ENO04_01090</name>
</gene>
<dbReference type="GO" id="GO:0055085">
    <property type="term" value="P:transmembrane transport"/>
    <property type="evidence" value="ECO:0007669"/>
    <property type="project" value="InterPro"/>
</dbReference>
<dbReference type="InterPro" id="IPR035906">
    <property type="entry name" value="MetI-like_sf"/>
</dbReference>
<feature type="transmembrane region" description="Helical" evidence="8">
    <location>
        <begin position="18"/>
        <end position="46"/>
    </location>
</feature>
<protein>
    <submittedName>
        <fullName evidence="10">ABC transporter permease subunit</fullName>
    </submittedName>
</protein>
<name>A0A7C1HW92_9CREN</name>
<evidence type="ECO:0000256" key="4">
    <source>
        <dbReference type="ARBA" id="ARBA00022475"/>
    </source>
</evidence>
<dbReference type="AlphaFoldDB" id="A0A7C1HW92"/>
<dbReference type="EMBL" id="DSDY01000037">
    <property type="protein sequence ID" value="HDS10207.1"/>
    <property type="molecule type" value="Genomic_DNA"/>
</dbReference>
<dbReference type="PANTHER" id="PTHR43848">
    <property type="entry name" value="PUTRESCINE TRANSPORT SYSTEM PERMEASE PROTEIN POTI"/>
    <property type="match status" value="1"/>
</dbReference>
<dbReference type="InterPro" id="IPR051789">
    <property type="entry name" value="Bact_Polyamine_Transport"/>
</dbReference>
<comment type="similarity">
    <text evidence="2">Belongs to the binding-protein-dependent transport system permease family. CysTW subfamily.</text>
</comment>
<accession>A0A7C1HW92</accession>
<proteinExistence type="inferred from homology"/>
<evidence type="ECO:0000256" key="1">
    <source>
        <dbReference type="ARBA" id="ARBA00004651"/>
    </source>
</evidence>
<evidence type="ECO:0000256" key="2">
    <source>
        <dbReference type="ARBA" id="ARBA00007069"/>
    </source>
</evidence>
<evidence type="ECO:0000256" key="7">
    <source>
        <dbReference type="ARBA" id="ARBA00023136"/>
    </source>
</evidence>
<evidence type="ECO:0000256" key="3">
    <source>
        <dbReference type="ARBA" id="ARBA00022448"/>
    </source>
</evidence>
<dbReference type="Gene3D" id="1.10.3720.10">
    <property type="entry name" value="MetI-like"/>
    <property type="match status" value="1"/>
</dbReference>
<evidence type="ECO:0000256" key="6">
    <source>
        <dbReference type="ARBA" id="ARBA00022989"/>
    </source>
</evidence>
<feature type="transmembrane region" description="Helical" evidence="8">
    <location>
        <begin position="134"/>
        <end position="155"/>
    </location>
</feature>
<comment type="subcellular location">
    <subcellularLocation>
        <location evidence="1 8">Cell membrane</location>
        <topology evidence="1 8">Multi-pass membrane protein</topology>
    </subcellularLocation>
</comment>
<organism evidence="10">
    <name type="scientific">Fervidicoccus fontis</name>
    <dbReference type="NCBI Taxonomy" id="683846"/>
    <lineage>
        <taxon>Archaea</taxon>
        <taxon>Thermoproteota</taxon>
        <taxon>Thermoprotei</taxon>
        <taxon>Fervidicoccales</taxon>
        <taxon>Fervidicoccaceae</taxon>
        <taxon>Fervidicoccus</taxon>
    </lineage>
</organism>
<evidence type="ECO:0000259" key="9">
    <source>
        <dbReference type="PROSITE" id="PS50928"/>
    </source>
</evidence>
<keyword evidence="6 8" id="KW-1133">Transmembrane helix</keyword>
<reference evidence="10" key="1">
    <citation type="journal article" date="2020" name="mSystems">
        <title>Genome- and Community-Level Interaction Insights into Carbon Utilization and Element Cycling Functions of Hydrothermarchaeota in Hydrothermal Sediment.</title>
        <authorList>
            <person name="Zhou Z."/>
            <person name="Liu Y."/>
            <person name="Xu W."/>
            <person name="Pan J."/>
            <person name="Luo Z.H."/>
            <person name="Li M."/>
        </authorList>
    </citation>
    <scope>NUCLEOTIDE SEQUENCE [LARGE SCALE GENOMIC DNA]</scope>
    <source>
        <strain evidence="10">SpSt-123</strain>
    </source>
</reference>
<evidence type="ECO:0000256" key="8">
    <source>
        <dbReference type="RuleBase" id="RU363032"/>
    </source>
</evidence>
<dbReference type="GO" id="GO:0005886">
    <property type="term" value="C:plasma membrane"/>
    <property type="evidence" value="ECO:0007669"/>
    <property type="project" value="UniProtKB-SubCell"/>
</dbReference>
<dbReference type="CDD" id="cd06261">
    <property type="entry name" value="TM_PBP2"/>
    <property type="match status" value="1"/>
</dbReference>
<sequence>MYLPVVIPEVPEAVSIMIFFYILGFQFGWITVLIGHTAFNISFAYLTIRSQLYNINQNIEKAARILGAKGLELARKIVIPLASPGLLASALMTFILSFNNFVKTSFTTGPGFETLPLLIWKNAVRGRATTELNALATILLLLSLSLSIIYTRIVFIEKRSK</sequence>
<evidence type="ECO:0000256" key="5">
    <source>
        <dbReference type="ARBA" id="ARBA00022692"/>
    </source>
</evidence>
<keyword evidence="4" id="KW-1003">Cell membrane</keyword>
<feature type="transmembrane region" description="Helical" evidence="8">
    <location>
        <begin position="77"/>
        <end position="98"/>
    </location>
</feature>
<keyword evidence="7 8" id="KW-0472">Membrane</keyword>
<evidence type="ECO:0000313" key="10">
    <source>
        <dbReference type="EMBL" id="HDS10207.1"/>
    </source>
</evidence>
<dbReference type="Pfam" id="PF00528">
    <property type="entry name" value="BPD_transp_1"/>
    <property type="match status" value="1"/>
</dbReference>
<dbReference type="SUPFAM" id="SSF161098">
    <property type="entry name" value="MetI-like"/>
    <property type="match status" value="1"/>
</dbReference>